<evidence type="ECO:0000256" key="9">
    <source>
        <dbReference type="ARBA" id="ARBA00023180"/>
    </source>
</evidence>
<dbReference type="PROSITE" id="PS01354">
    <property type="entry name" value="HEMATOPO_REC_L_F3"/>
    <property type="match status" value="1"/>
</dbReference>
<keyword evidence="6 12" id="KW-0472">Membrane</keyword>
<dbReference type="SUPFAM" id="SSF48726">
    <property type="entry name" value="Immunoglobulin"/>
    <property type="match status" value="1"/>
</dbReference>
<dbReference type="InterPro" id="IPR036179">
    <property type="entry name" value="Ig-like_dom_sf"/>
</dbReference>
<evidence type="ECO:0000313" key="16">
    <source>
        <dbReference type="EMBL" id="KAK6467115.1"/>
    </source>
</evidence>
<organism evidence="16 17">
    <name type="scientific">Huso huso</name>
    <name type="common">Beluga</name>
    <name type="synonym">Acipenser huso</name>
    <dbReference type="NCBI Taxonomy" id="61971"/>
    <lineage>
        <taxon>Eukaryota</taxon>
        <taxon>Metazoa</taxon>
        <taxon>Chordata</taxon>
        <taxon>Craniata</taxon>
        <taxon>Vertebrata</taxon>
        <taxon>Euteleostomi</taxon>
        <taxon>Actinopterygii</taxon>
        <taxon>Chondrostei</taxon>
        <taxon>Acipenseriformes</taxon>
        <taxon>Acipenseridae</taxon>
        <taxon>Huso</taxon>
    </lineage>
</organism>
<feature type="domain" description="Fibronectin type-III" evidence="15">
    <location>
        <begin position="215"/>
        <end position="312"/>
    </location>
</feature>
<feature type="signal peptide" evidence="13">
    <location>
        <begin position="1"/>
        <end position="19"/>
    </location>
</feature>
<protein>
    <submittedName>
        <fullName evidence="16">Interleukin-6 receptor subunit alpha</fullName>
    </submittedName>
</protein>
<evidence type="ECO:0000256" key="8">
    <source>
        <dbReference type="ARBA" id="ARBA00023170"/>
    </source>
</evidence>
<dbReference type="SUPFAM" id="SSF49265">
    <property type="entry name" value="Fibronectin type III"/>
    <property type="match status" value="2"/>
</dbReference>
<evidence type="ECO:0000256" key="12">
    <source>
        <dbReference type="SAM" id="Phobius"/>
    </source>
</evidence>
<evidence type="ECO:0000256" key="6">
    <source>
        <dbReference type="ARBA" id="ARBA00023136"/>
    </source>
</evidence>
<dbReference type="Pfam" id="PF09240">
    <property type="entry name" value="IL6Ra-bind"/>
    <property type="match status" value="1"/>
</dbReference>
<feature type="domain" description="Ig-like" evidence="14">
    <location>
        <begin position="24"/>
        <end position="95"/>
    </location>
</feature>
<dbReference type="InterPro" id="IPR013783">
    <property type="entry name" value="Ig-like_fold"/>
</dbReference>
<dbReference type="CDD" id="cd00063">
    <property type="entry name" value="FN3"/>
    <property type="match status" value="1"/>
</dbReference>
<dbReference type="InterPro" id="IPR015321">
    <property type="entry name" value="TypeI_recpt_CBD"/>
</dbReference>
<comment type="similarity">
    <text evidence="2">Belongs to the type I cytokine receptor family. Type 3 subfamily.</text>
</comment>
<reference evidence="16 17" key="1">
    <citation type="submission" date="2021-05" db="EMBL/GenBank/DDBJ databases">
        <authorList>
            <person name="Zahm M."/>
            <person name="Klopp C."/>
            <person name="Cabau C."/>
            <person name="Kuhl H."/>
            <person name="Suciu R."/>
            <person name="Ciorpac M."/>
            <person name="Holostenco D."/>
            <person name="Gessner J."/>
            <person name="Wuertz S."/>
            <person name="Hohne C."/>
            <person name="Stock M."/>
            <person name="Gislard M."/>
            <person name="Lluch J."/>
            <person name="Milhes M."/>
            <person name="Lampietro C."/>
            <person name="Lopez Roques C."/>
            <person name="Donnadieu C."/>
            <person name="Du K."/>
            <person name="Schartl M."/>
            <person name="Guiguen Y."/>
        </authorList>
    </citation>
    <scope>NUCLEOTIDE SEQUENCE [LARGE SCALE GENOMIC DNA]</scope>
    <source>
        <strain evidence="16">Hh-F2</strain>
        <tissue evidence="16">Blood</tissue>
    </source>
</reference>
<keyword evidence="3 12" id="KW-0812">Transmembrane</keyword>
<accession>A0ABR0Y378</accession>
<evidence type="ECO:0000256" key="11">
    <source>
        <dbReference type="SAM" id="MobiDB-lite"/>
    </source>
</evidence>
<evidence type="ECO:0000259" key="15">
    <source>
        <dbReference type="PROSITE" id="PS50853"/>
    </source>
</evidence>
<dbReference type="EMBL" id="JAHFZB010000051">
    <property type="protein sequence ID" value="KAK6467115.1"/>
    <property type="molecule type" value="Genomic_DNA"/>
</dbReference>
<sequence length="492" mass="54204">MKSIWLLCVSAALVVFSSAEDQCPKKVYSPLSRLLAPGSAVTLHCGGDASLPGLSAPAEWSLNGRPLRSNPQRTVSEDSVLITAARINDAGNYTCHRGGQIIFTVNITVGVAPEKPVLSCYRKVPTQNVRCEWSATNRPIPAPSCKLLVRKRLIGQSSQYNCTFSSTKQRCSCVLPHVEGDTVLYLVSLCVSNSAGAQKSEDQTFTGDSIIKPDPPINVQVHAVMRSSRSLWVNWSKPLSWRTDFYRLRYQVRYRTDQQREYQLLLSRVPRLLISDAGPRRRYEVQVRGQEEFEHGQWSAWSHEAYGHTWAEPELQTQGYQSTHRVHKGVLAGTVGGTVDTLFSQSEGSGLGEEELEVQASSNGSDLLARHTGWVTGVTLLGAVILVSLFIAQYRKKLKAQLLKLGGLAPHFRPPFAKVREPQMTSDLQGIPLSSPPSSRAQAEGREEPAPLTSPAPPSPLHLMNMGYFLVPLREPQGGPSLEPRSQESEET</sequence>
<dbReference type="PANTHER" id="PTHR23037">
    <property type="entry name" value="CYTOKINE RECEPTOR"/>
    <property type="match status" value="1"/>
</dbReference>
<dbReference type="InterPro" id="IPR003599">
    <property type="entry name" value="Ig_sub"/>
</dbReference>
<dbReference type="InterPro" id="IPR003961">
    <property type="entry name" value="FN3_dom"/>
</dbReference>
<proteinExistence type="inferred from homology"/>
<dbReference type="InterPro" id="IPR007110">
    <property type="entry name" value="Ig-like_dom"/>
</dbReference>
<comment type="caution">
    <text evidence="16">The sequence shown here is derived from an EMBL/GenBank/DDBJ whole genome shotgun (WGS) entry which is preliminary data.</text>
</comment>
<evidence type="ECO:0000256" key="13">
    <source>
        <dbReference type="SAM" id="SignalP"/>
    </source>
</evidence>
<keyword evidence="10" id="KW-0393">Immunoglobulin domain</keyword>
<evidence type="ECO:0000256" key="3">
    <source>
        <dbReference type="ARBA" id="ARBA00022692"/>
    </source>
</evidence>
<keyword evidence="7" id="KW-1015">Disulfide bond</keyword>
<evidence type="ECO:0000256" key="4">
    <source>
        <dbReference type="ARBA" id="ARBA00022729"/>
    </source>
</evidence>
<evidence type="ECO:0000259" key="14">
    <source>
        <dbReference type="PROSITE" id="PS50835"/>
    </source>
</evidence>
<gene>
    <name evidence="16" type="ORF">HHUSO_G35493</name>
</gene>
<dbReference type="Pfam" id="PF00041">
    <property type="entry name" value="fn3"/>
    <property type="match status" value="1"/>
</dbReference>
<name>A0ABR0Y378_HUSHU</name>
<dbReference type="PROSITE" id="PS50853">
    <property type="entry name" value="FN3"/>
    <property type="match status" value="1"/>
</dbReference>
<evidence type="ECO:0000256" key="10">
    <source>
        <dbReference type="ARBA" id="ARBA00023319"/>
    </source>
</evidence>
<keyword evidence="4 13" id="KW-0732">Signal</keyword>
<feature type="region of interest" description="Disordered" evidence="11">
    <location>
        <begin position="427"/>
        <end position="492"/>
    </location>
</feature>
<dbReference type="Gene3D" id="2.60.40.10">
    <property type="entry name" value="Immunoglobulins"/>
    <property type="match status" value="3"/>
</dbReference>
<evidence type="ECO:0000256" key="1">
    <source>
        <dbReference type="ARBA" id="ARBA00004479"/>
    </source>
</evidence>
<dbReference type="Proteomes" id="UP001369086">
    <property type="component" value="Unassembled WGS sequence"/>
</dbReference>
<comment type="subcellular location">
    <subcellularLocation>
        <location evidence="1">Membrane</location>
        <topology evidence="1">Single-pass type I membrane protein</topology>
    </subcellularLocation>
</comment>
<keyword evidence="17" id="KW-1185">Reference proteome</keyword>
<evidence type="ECO:0000313" key="17">
    <source>
        <dbReference type="Proteomes" id="UP001369086"/>
    </source>
</evidence>
<dbReference type="PANTHER" id="PTHR23037:SF22">
    <property type="entry name" value="CYTOKINE RECEPTOR COMMON SUBUNIT BETA"/>
    <property type="match status" value="1"/>
</dbReference>
<feature type="transmembrane region" description="Helical" evidence="12">
    <location>
        <begin position="373"/>
        <end position="392"/>
    </location>
</feature>
<dbReference type="SMART" id="SM00060">
    <property type="entry name" value="FN3"/>
    <property type="match status" value="1"/>
</dbReference>
<dbReference type="SMART" id="SM00409">
    <property type="entry name" value="IG"/>
    <property type="match status" value="1"/>
</dbReference>
<dbReference type="InterPro" id="IPR003530">
    <property type="entry name" value="Hematopoietin_rcpt_L_F3_CS"/>
</dbReference>
<dbReference type="InterPro" id="IPR036116">
    <property type="entry name" value="FN3_sf"/>
</dbReference>
<keyword evidence="8 16" id="KW-0675">Receptor</keyword>
<evidence type="ECO:0000256" key="7">
    <source>
        <dbReference type="ARBA" id="ARBA00023157"/>
    </source>
</evidence>
<dbReference type="PROSITE" id="PS50835">
    <property type="entry name" value="IG_LIKE"/>
    <property type="match status" value="1"/>
</dbReference>
<keyword evidence="9" id="KW-0325">Glycoprotein</keyword>
<evidence type="ECO:0000256" key="2">
    <source>
        <dbReference type="ARBA" id="ARBA00010890"/>
    </source>
</evidence>
<keyword evidence="5 12" id="KW-1133">Transmembrane helix</keyword>
<evidence type="ECO:0000256" key="5">
    <source>
        <dbReference type="ARBA" id="ARBA00022989"/>
    </source>
</evidence>
<feature type="chain" id="PRO_5047285205" evidence="13">
    <location>
        <begin position="20"/>
        <end position="492"/>
    </location>
</feature>